<keyword evidence="1" id="KW-0812">Transmembrane</keyword>
<keyword evidence="1" id="KW-0472">Membrane</keyword>
<organism evidence="2 3">
    <name type="scientific">Romeriopsis navalis LEGE 11480</name>
    <dbReference type="NCBI Taxonomy" id="2777977"/>
    <lineage>
        <taxon>Bacteria</taxon>
        <taxon>Bacillati</taxon>
        <taxon>Cyanobacteriota</taxon>
        <taxon>Cyanophyceae</taxon>
        <taxon>Leptolyngbyales</taxon>
        <taxon>Leptolyngbyaceae</taxon>
        <taxon>Romeriopsis</taxon>
        <taxon>Romeriopsis navalis</taxon>
    </lineage>
</organism>
<evidence type="ECO:0000313" key="3">
    <source>
        <dbReference type="Proteomes" id="UP000625316"/>
    </source>
</evidence>
<comment type="caution">
    <text evidence="2">The sequence shown here is derived from an EMBL/GenBank/DDBJ whole genome shotgun (WGS) entry which is preliminary data.</text>
</comment>
<reference evidence="2" key="1">
    <citation type="submission" date="2020-10" db="EMBL/GenBank/DDBJ databases">
        <authorList>
            <person name="Castelo-Branco R."/>
            <person name="Eusebio N."/>
            <person name="Adriana R."/>
            <person name="Vieira A."/>
            <person name="Brugerolle De Fraissinette N."/>
            <person name="Rezende De Castro R."/>
            <person name="Schneider M.P."/>
            <person name="Vasconcelos V."/>
            <person name="Leao P.N."/>
        </authorList>
    </citation>
    <scope>NUCLEOTIDE SEQUENCE</scope>
    <source>
        <strain evidence="2">LEGE 11480</strain>
    </source>
</reference>
<dbReference type="EMBL" id="JADEXQ010000084">
    <property type="protein sequence ID" value="MBE9032011.1"/>
    <property type="molecule type" value="Genomic_DNA"/>
</dbReference>
<name>A0A928Z3Z2_9CYAN</name>
<feature type="transmembrane region" description="Helical" evidence="1">
    <location>
        <begin position="130"/>
        <end position="153"/>
    </location>
</feature>
<dbReference type="RefSeq" id="WP_264326835.1">
    <property type="nucleotide sequence ID" value="NZ_JADEXQ010000084.1"/>
</dbReference>
<gene>
    <name evidence="2" type="ORF">IQ266_19930</name>
</gene>
<protein>
    <submittedName>
        <fullName evidence="2">Uncharacterized protein</fullName>
    </submittedName>
</protein>
<feature type="transmembrane region" description="Helical" evidence="1">
    <location>
        <begin position="96"/>
        <end position="118"/>
    </location>
</feature>
<evidence type="ECO:0000256" key="1">
    <source>
        <dbReference type="SAM" id="Phobius"/>
    </source>
</evidence>
<sequence>MSITEIWQRKSDTELQQAATELQDYRPDVRTVIAAELVRRGIVDPGSVQELQLPPPSRDLLLAAYQVTEADLAINRTGRLTPAQQSRLQVMARSDARWVSGLAGFFAIPMYGLLYVLWQSGRVFDFRNGVGFSQVVLLGVTAVLPTLVLLYGIQTFRIYRRSRQLQVVKTIEGEVELQQDHIKGGVVLYWLVIGKWRFPITPQVNALLRNGHLCCVYYEPITQAIAAIEPIERSPLV</sequence>
<dbReference type="AlphaFoldDB" id="A0A928Z3Z2"/>
<keyword evidence="1" id="KW-1133">Transmembrane helix</keyword>
<accession>A0A928Z3Z2</accession>
<proteinExistence type="predicted"/>
<keyword evidence="3" id="KW-1185">Reference proteome</keyword>
<evidence type="ECO:0000313" key="2">
    <source>
        <dbReference type="EMBL" id="MBE9032011.1"/>
    </source>
</evidence>
<dbReference type="Proteomes" id="UP000625316">
    <property type="component" value="Unassembled WGS sequence"/>
</dbReference>